<dbReference type="InterPro" id="IPR003591">
    <property type="entry name" value="Leu-rich_rpt_typical-subtyp"/>
</dbReference>
<dbReference type="VEuPathDB" id="VectorBase:AEPI007184"/>
<evidence type="ECO:0000313" key="4">
    <source>
        <dbReference type="EnsemblMetazoa" id="AEPI007184-PA"/>
    </source>
</evidence>
<dbReference type="PROSITE" id="PS51450">
    <property type="entry name" value="LRR"/>
    <property type="match status" value="4"/>
</dbReference>
<proteinExistence type="predicted"/>
<dbReference type="SUPFAM" id="SSF52058">
    <property type="entry name" value="L domain-like"/>
    <property type="match status" value="1"/>
</dbReference>
<protein>
    <submittedName>
        <fullName evidence="4">Uncharacterized protein</fullName>
    </submittedName>
</protein>
<feature type="transmembrane region" description="Helical" evidence="3">
    <location>
        <begin position="826"/>
        <end position="847"/>
    </location>
</feature>
<dbReference type="AlphaFoldDB" id="A0A182PJS0"/>
<keyword evidence="3" id="KW-0812">Transmembrane</keyword>
<dbReference type="PANTHER" id="PTHR24366:SF168">
    <property type="entry name" value="GH22922P-RELATED"/>
    <property type="match status" value="1"/>
</dbReference>
<organism evidence="4 5">
    <name type="scientific">Anopheles epiroticus</name>
    <dbReference type="NCBI Taxonomy" id="199890"/>
    <lineage>
        <taxon>Eukaryota</taxon>
        <taxon>Metazoa</taxon>
        <taxon>Ecdysozoa</taxon>
        <taxon>Arthropoda</taxon>
        <taxon>Hexapoda</taxon>
        <taxon>Insecta</taxon>
        <taxon>Pterygota</taxon>
        <taxon>Neoptera</taxon>
        <taxon>Endopterygota</taxon>
        <taxon>Diptera</taxon>
        <taxon>Nematocera</taxon>
        <taxon>Culicoidea</taxon>
        <taxon>Culicidae</taxon>
        <taxon>Anophelinae</taxon>
        <taxon>Anopheles</taxon>
    </lineage>
</organism>
<dbReference type="InterPro" id="IPR001611">
    <property type="entry name" value="Leu-rich_rpt"/>
</dbReference>
<dbReference type="Gene3D" id="3.80.10.10">
    <property type="entry name" value="Ribonuclease Inhibitor"/>
    <property type="match status" value="3"/>
</dbReference>
<evidence type="ECO:0000313" key="5">
    <source>
        <dbReference type="Proteomes" id="UP000075885"/>
    </source>
</evidence>
<dbReference type="EnsemblMetazoa" id="AEPI007184-RA">
    <property type="protein sequence ID" value="AEPI007184-PA"/>
    <property type="gene ID" value="AEPI007184"/>
</dbReference>
<keyword evidence="3" id="KW-1133">Transmembrane helix</keyword>
<dbReference type="STRING" id="199890.A0A182PJS0"/>
<keyword evidence="3" id="KW-0472">Membrane</keyword>
<reference evidence="5" key="1">
    <citation type="submission" date="2013-03" db="EMBL/GenBank/DDBJ databases">
        <title>The Genome Sequence of Anopheles epiroticus epiroticus2.</title>
        <authorList>
            <consortium name="The Broad Institute Genomics Platform"/>
            <person name="Neafsey D.E."/>
            <person name="Howell P."/>
            <person name="Walker B."/>
            <person name="Young S.K."/>
            <person name="Zeng Q."/>
            <person name="Gargeya S."/>
            <person name="Fitzgerald M."/>
            <person name="Haas B."/>
            <person name="Abouelleil A."/>
            <person name="Allen A.W."/>
            <person name="Alvarado L."/>
            <person name="Arachchi H.M."/>
            <person name="Berlin A.M."/>
            <person name="Chapman S.B."/>
            <person name="Gainer-Dewar J."/>
            <person name="Goldberg J."/>
            <person name="Griggs A."/>
            <person name="Gujja S."/>
            <person name="Hansen M."/>
            <person name="Howarth C."/>
            <person name="Imamovic A."/>
            <person name="Ireland A."/>
            <person name="Larimer J."/>
            <person name="McCowan C."/>
            <person name="Murphy C."/>
            <person name="Pearson M."/>
            <person name="Poon T.W."/>
            <person name="Priest M."/>
            <person name="Roberts A."/>
            <person name="Saif S."/>
            <person name="Shea T."/>
            <person name="Sisk P."/>
            <person name="Sykes S."/>
            <person name="Wortman J."/>
            <person name="Nusbaum C."/>
            <person name="Birren B."/>
        </authorList>
    </citation>
    <scope>NUCLEOTIDE SEQUENCE [LARGE SCALE GENOMIC DNA]</scope>
    <source>
        <strain evidence="5">Epiroticus2</strain>
    </source>
</reference>
<evidence type="ECO:0000256" key="1">
    <source>
        <dbReference type="ARBA" id="ARBA00022614"/>
    </source>
</evidence>
<keyword evidence="2" id="KW-0677">Repeat</keyword>
<evidence type="ECO:0000256" key="2">
    <source>
        <dbReference type="ARBA" id="ARBA00022737"/>
    </source>
</evidence>
<dbReference type="Proteomes" id="UP000075885">
    <property type="component" value="Unassembled WGS sequence"/>
</dbReference>
<name>A0A182PJS0_9DIPT</name>
<keyword evidence="5" id="KW-1185">Reference proteome</keyword>
<evidence type="ECO:0000256" key="3">
    <source>
        <dbReference type="SAM" id="Phobius"/>
    </source>
</evidence>
<dbReference type="Pfam" id="PF13855">
    <property type="entry name" value="LRR_8"/>
    <property type="match status" value="2"/>
</dbReference>
<keyword evidence="1" id="KW-0433">Leucine-rich repeat</keyword>
<accession>A0A182PJS0</accession>
<dbReference type="Pfam" id="PF00560">
    <property type="entry name" value="LRR_1"/>
    <property type="match status" value="1"/>
</dbReference>
<sequence>MVGLEPPGHKSSEFQKLIAGRTAQASKQLFDSFNALLVANFTGSGIKQISRYSLERAVNLQKLDLSGNGLEQLNANCFSGPTGLLALNLSYNDISSIDNMAFNTLSKLMLLHLNGNKLRALNSKVFEPLIALRTIYLNANELQVIESGIFAKNTLLQNILLQNNHISVIEEAAFVIPSASTSLALISLSNNNLTKLDLQDVKVIQLFLKNNKLEELNLSPWMKTVYADNNKISNVTISDPTNMQLDTLRLPNNSITSLESIQHFHSLTDLDLSNNHIGPLDLSSFAKLTKLVQLGLERTFISNLQHGTFAQQEALQWLDLSYNNLDRFDFDVLTSSAALQQIYLDGNRLKSLNYEHLKKSFPELIKIGLSDNNWNCTFLIQLVRYCTEHAIELFKPQTTVQNQTNVKGIYCYDDKNPLASWNSTLQQVQSLHPHLNDTTENGAMQTLLQNVLDDVRRFSEKHADVENQTNKLEGAVYDLTKNQFTLQKDLNSLRQSLFEIRLALMANRTNGSVGVDNDELRRMIETANNLTLDKQELSAKTLEFKIYEQTFKRSIYLDGNRLKSLNYEHLKKSFPELIKIGLSDNNWNCTFLIQLVRYCTEHAIELFKPQTTVQNQTNVKGIYCYDDKNPLASWNSTLQQVQSLHPHLNDTTENGAMQTLLQNVLDDVRRFSEKHADVENQTNKLEGAVYDLTKNQFTLQKDLNSLRQSLFEVRLSLMANRTNGSVGLDNDELRRMIETANNLTLDKQELSAKTLEFKIYEQTFKVDKALELAKENGDKIVVLAKRVEQWISNIVSSSGGGLLGQERVPAQQSATQDAGNGGNGNGVNIAVLIMLCVMTGLIVFGFIKFNRRSYGVE</sequence>
<dbReference type="SMART" id="SM00369">
    <property type="entry name" value="LRR_TYP"/>
    <property type="match status" value="7"/>
</dbReference>
<dbReference type="InterPro" id="IPR032675">
    <property type="entry name" value="LRR_dom_sf"/>
</dbReference>
<reference evidence="4" key="2">
    <citation type="submission" date="2020-05" db="UniProtKB">
        <authorList>
            <consortium name="EnsemblMetazoa"/>
        </authorList>
    </citation>
    <scope>IDENTIFICATION</scope>
    <source>
        <strain evidence="4">Epiroticus2</strain>
    </source>
</reference>
<dbReference type="PANTHER" id="PTHR24366">
    <property type="entry name" value="IG(IMMUNOGLOBULIN) AND LRR(LEUCINE RICH REPEAT) DOMAINS"/>
    <property type="match status" value="1"/>
</dbReference>